<organism evidence="1 2">
    <name type="scientific">Candidatus Doudnabacteria bacterium CG10_big_fil_rev_8_21_14_0_10_41_10</name>
    <dbReference type="NCBI Taxonomy" id="1974551"/>
    <lineage>
        <taxon>Bacteria</taxon>
        <taxon>Candidatus Doudnaibacteriota</taxon>
    </lineage>
</organism>
<dbReference type="AlphaFoldDB" id="A0A2H0VHD4"/>
<evidence type="ECO:0000313" key="2">
    <source>
        <dbReference type="Proteomes" id="UP000230557"/>
    </source>
</evidence>
<proteinExistence type="predicted"/>
<reference evidence="2" key="1">
    <citation type="submission" date="2017-09" db="EMBL/GenBank/DDBJ databases">
        <title>Depth-based differentiation of microbial function through sediment-hosted aquifers and enrichment of novel symbionts in the deep terrestrial subsurface.</title>
        <authorList>
            <person name="Probst A.J."/>
            <person name="Ladd B."/>
            <person name="Jarett J.K."/>
            <person name="Geller-Mcgrath D.E."/>
            <person name="Sieber C.M.K."/>
            <person name="Emerson J.B."/>
            <person name="Anantharaman K."/>
            <person name="Thomas B.C."/>
            <person name="Malmstrom R."/>
            <person name="Stieglmeier M."/>
            <person name="Klingl A."/>
            <person name="Woyke T."/>
            <person name="Ryan C.M."/>
            <person name="Banfield J.F."/>
        </authorList>
    </citation>
    <scope>NUCLEOTIDE SEQUENCE [LARGE SCALE GENOMIC DNA]</scope>
</reference>
<sequence>ESLLKGSAEAWELLPKRDTKKCLTILQLFDLIIHQHKKEGYMKTTITSVTMGGATNTGMAISVKDLPGVWMNLFDGARIPYRTFAKMGDIVLHPLKAGDEVTADNVACFDYNGKTYNLANPPTSRAIADSL</sequence>
<comment type="caution">
    <text evidence="1">The sequence shown here is derived from an EMBL/GenBank/DDBJ whole genome shotgun (WGS) entry which is preliminary data.</text>
</comment>
<dbReference type="Proteomes" id="UP000230557">
    <property type="component" value="Unassembled WGS sequence"/>
</dbReference>
<evidence type="ECO:0000313" key="1">
    <source>
        <dbReference type="EMBL" id="PIR97690.1"/>
    </source>
</evidence>
<protein>
    <submittedName>
        <fullName evidence="1">Uncharacterized protein</fullName>
    </submittedName>
</protein>
<name>A0A2H0VHD4_9BACT</name>
<accession>A0A2H0VHD4</accession>
<dbReference type="EMBL" id="PFAJ01000002">
    <property type="protein sequence ID" value="PIR97690.1"/>
    <property type="molecule type" value="Genomic_DNA"/>
</dbReference>
<feature type="non-terminal residue" evidence="1">
    <location>
        <position position="1"/>
    </location>
</feature>
<gene>
    <name evidence="1" type="ORF">COT91_00045</name>
</gene>